<comment type="pathway">
    <text evidence="3 16">Protein modification; protein ubiquitination.</text>
</comment>
<evidence type="ECO:0000256" key="1">
    <source>
        <dbReference type="ARBA" id="ARBA00000900"/>
    </source>
</evidence>
<evidence type="ECO:0000256" key="2">
    <source>
        <dbReference type="ARBA" id="ARBA00004514"/>
    </source>
</evidence>
<dbReference type="Gene3D" id="3.30.40.10">
    <property type="entry name" value="Zinc/RING finger domain, C3HC4 (zinc finger)"/>
    <property type="match status" value="1"/>
</dbReference>
<comment type="subcellular location">
    <subcellularLocation>
        <location evidence="2">Cytoplasm</location>
        <location evidence="2">Cytosol</location>
    </subcellularLocation>
</comment>
<dbReference type="CDD" id="cd16491">
    <property type="entry name" value="RING-CH-C4HC3_LTN1"/>
    <property type="match status" value="1"/>
</dbReference>
<evidence type="ECO:0000256" key="6">
    <source>
        <dbReference type="ARBA" id="ARBA00017157"/>
    </source>
</evidence>
<keyword evidence="8 16" id="KW-0808">Transferase</keyword>
<dbReference type="InterPro" id="IPR011016">
    <property type="entry name" value="Znf_RING-CH"/>
</dbReference>
<evidence type="ECO:0000313" key="19">
    <source>
        <dbReference type="Proteomes" id="UP000762676"/>
    </source>
</evidence>
<dbReference type="InterPro" id="IPR054477">
    <property type="entry name" value="LTN1_E3_ligase_6th"/>
</dbReference>
<evidence type="ECO:0000256" key="4">
    <source>
        <dbReference type="ARBA" id="ARBA00007997"/>
    </source>
</evidence>
<dbReference type="GO" id="GO:1990116">
    <property type="term" value="P:ribosome-associated ubiquitin-dependent protein catabolic process"/>
    <property type="evidence" value="ECO:0007669"/>
    <property type="project" value="UniProtKB-UniRule"/>
</dbReference>
<dbReference type="Proteomes" id="UP000762676">
    <property type="component" value="Unassembled WGS sequence"/>
</dbReference>
<name>A0AAV4F792_9GAST</name>
<keyword evidence="19" id="KW-1185">Reference proteome</keyword>
<evidence type="ECO:0000256" key="10">
    <source>
        <dbReference type="ARBA" id="ARBA00022737"/>
    </source>
</evidence>
<dbReference type="Pfam" id="PF13639">
    <property type="entry name" value="zf-RING_2"/>
    <property type="match status" value="1"/>
</dbReference>
<dbReference type="InterPro" id="IPR013083">
    <property type="entry name" value="Znf_RING/FYVE/PHD"/>
</dbReference>
<comment type="similarity">
    <text evidence="4 16">Belongs to the LTN1 family.</text>
</comment>
<feature type="domain" description="RING-type" evidence="17">
    <location>
        <begin position="186"/>
        <end position="233"/>
    </location>
</feature>
<evidence type="ECO:0000256" key="12">
    <source>
        <dbReference type="ARBA" id="ARBA00022786"/>
    </source>
</evidence>
<comment type="function">
    <text evidence="16">E3 ubiquitin-protein ligase. Component of the ribosome quality control complex (RQC), a ribosome-associated complex that mediates ubiquitination and extraction of incompletely synthesized nascent chains for proteasomal degradation.</text>
</comment>
<dbReference type="GO" id="GO:0061630">
    <property type="term" value="F:ubiquitin protein ligase activity"/>
    <property type="evidence" value="ECO:0007669"/>
    <property type="project" value="UniProtKB-UniRule"/>
</dbReference>
<dbReference type="GO" id="GO:0043023">
    <property type="term" value="F:ribosomal large subunit binding"/>
    <property type="evidence" value="ECO:0007669"/>
    <property type="project" value="TreeGrafter"/>
</dbReference>
<dbReference type="PANTHER" id="PTHR12389">
    <property type="entry name" value="ZINC FINGER PROTEIN 294"/>
    <property type="match status" value="1"/>
</dbReference>
<gene>
    <name evidence="18" type="ORF">ElyMa_005617800</name>
</gene>
<keyword evidence="13 16" id="KW-0862">Zinc</keyword>
<comment type="catalytic activity">
    <reaction evidence="1 16">
        <text>S-ubiquitinyl-[E2 ubiquitin-conjugating enzyme]-L-cysteine + [acceptor protein]-L-lysine = [E2 ubiquitin-conjugating enzyme]-L-cysteine + N(6)-ubiquitinyl-[acceptor protein]-L-lysine.</text>
        <dbReference type="EC" id="2.3.2.27"/>
    </reaction>
</comment>
<evidence type="ECO:0000259" key="17">
    <source>
        <dbReference type="PROSITE" id="PS50089"/>
    </source>
</evidence>
<dbReference type="GO" id="GO:0005829">
    <property type="term" value="C:cytosol"/>
    <property type="evidence" value="ECO:0007669"/>
    <property type="project" value="UniProtKB-SubCell"/>
</dbReference>
<evidence type="ECO:0000256" key="5">
    <source>
        <dbReference type="ARBA" id="ARBA00012483"/>
    </source>
</evidence>
<dbReference type="EMBL" id="BMAT01011239">
    <property type="protein sequence ID" value="GFR68896.1"/>
    <property type="molecule type" value="Genomic_DNA"/>
</dbReference>
<evidence type="ECO:0000256" key="8">
    <source>
        <dbReference type="ARBA" id="ARBA00022679"/>
    </source>
</evidence>
<dbReference type="GO" id="GO:0008270">
    <property type="term" value="F:zinc ion binding"/>
    <property type="evidence" value="ECO:0007669"/>
    <property type="project" value="UniProtKB-KW"/>
</dbReference>
<keyword evidence="7" id="KW-0963">Cytoplasm</keyword>
<dbReference type="InterPro" id="IPR039804">
    <property type="entry name" value="RING-CH-C4HC3_LTN1"/>
</dbReference>
<keyword evidence="10" id="KW-0677">Repeat</keyword>
<dbReference type="InterPro" id="IPR054478">
    <property type="entry name" value="LTN1_UBC"/>
</dbReference>
<dbReference type="AlphaFoldDB" id="A0AAV4F792"/>
<dbReference type="GO" id="GO:0072344">
    <property type="term" value="P:rescue of stalled ribosome"/>
    <property type="evidence" value="ECO:0007669"/>
    <property type="project" value="UniProtKB-UniRule"/>
</dbReference>
<dbReference type="InterPro" id="IPR039795">
    <property type="entry name" value="LTN1/Rkr1"/>
</dbReference>
<comment type="subunit">
    <text evidence="16">Component of the ribosome quality control complex (RQC).</text>
</comment>
<keyword evidence="11 15" id="KW-0863">Zinc-finger</keyword>
<dbReference type="GO" id="GO:1990112">
    <property type="term" value="C:RQC complex"/>
    <property type="evidence" value="ECO:0007669"/>
    <property type="project" value="UniProtKB-UniRule"/>
</dbReference>
<evidence type="ECO:0000256" key="16">
    <source>
        <dbReference type="RuleBase" id="RU367090"/>
    </source>
</evidence>
<sequence length="236" mass="26871">MPQHPNPALIECGTELTVAVSKKGGPDLEIEWLALQVYRGCLEILPALVRAWWLEQDRKSSNFVDRFTTQYLSNGLIWQQITSAQGKDDSGVEGITIKPRPATREVLATYEMAEVTVNMTITLPENFPLGKLDVACDKRVGVSQAQWDRWLLQLNIFLQHQNGSIMEGLRIWKGNIDKKFEGLDDCMICFSVIHATTLQLPRLSCRTCRKKFHSTCLYKWFSTSQKSSCPLCRNTF</sequence>
<dbReference type="InterPro" id="IPR001841">
    <property type="entry name" value="Znf_RING"/>
</dbReference>
<evidence type="ECO:0000313" key="18">
    <source>
        <dbReference type="EMBL" id="GFR68896.1"/>
    </source>
</evidence>
<dbReference type="EC" id="2.3.2.27" evidence="5 16"/>
<dbReference type="PROSITE" id="PS50089">
    <property type="entry name" value="ZF_RING_2"/>
    <property type="match status" value="1"/>
</dbReference>
<organism evidence="18 19">
    <name type="scientific">Elysia marginata</name>
    <dbReference type="NCBI Taxonomy" id="1093978"/>
    <lineage>
        <taxon>Eukaryota</taxon>
        <taxon>Metazoa</taxon>
        <taxon>Spiralia</taxon>
        <taxon>Lophotrochozoa</taxon>
        <taxon>Mollusca</taxon>
        <taxon>Gastropoda</taxon>
        <taxon>Heterobranchia</taxon>
        <taxon>Euthyneura</taxon>
        <taxon>Panpulmonata</taxon>
        <taxon>Sacoglossa</taxon>
        <taxon>Placobranchoidea</taxon>
        <taxon>Plakobranchidae</taxon>
        <taxon>Elysia</taxon>
    </lineage>
</organism>
<reference evidence="18 19" key="1">
    <citation type="journal article" date="2021" name="Elife">
        <title>Chloroplast acquisition without the gene transfer in kleptoplastic sea slugs, Plakobranchus ocellatus.</title>
        <authorList>
            <person name="Maeda T."/>
            <person name="Takahashi S."/>
            <person name="Yoshida T."/>
            <person name="Shimamura S."/>
            <person name="Takaki Y."/>
            <person name="Nagai Y."/>
            <person name="Toyoda A."/>
            <person name="Suzuki Y."/>
            <person name="Arimoto A."/>
            <person name="Ishii H."/>
            <person name="Satoh N."/>
            <person name="Nishiyama T."/>
            <person name="Hasebe M."/>
            <person name="Maruyama T."/>
            <person name="Minagawa J."/>
            <person name="Obokata J."/>
            <person name="Shigenobu S."/>
        </authorList>
    </citation>
    <scope>NUCLEOTIDE SEQUENCE [LARGE SCALE GENOMIC DNA]</scope>
</reference>
<comment type="caution">
    <text evidence="18">The sequence shown here is derived from an EMBL/GenBank/DDBJ whole genome shotgun (WGS) entry which is preliminary data.</text>
</comment>
<dbReference type="Pfam" id="PF22999">
    <property type="entry name" value="LTN1_E3_ligase_6th"/>
    <property type="match status" value="1"/>
</dbReference>
<dbReference type="Pfam" id="PF23009">
    <property type="entry name" value="UBC_like"/>
    <property type="match status" value="1"/>
</dbReference>
<accession>A0AAV4F792</accession>
<evidence type="ECO:0000256" key="3">
    <source>
        <dbReference type="ARBA" id="ARBA00004906"/>
    </source>
</evidence>
<evidence type="ECO:0000256" key="14">
    <source>
        <dbReference type="ARBA" id="ARBA00032366"/>
    </source>
</evidence>
<dbReference type="FunFam" id="3.30.40.10:FF:000038">
    <property type="entry name" value="E3 ubiquitin-protein ligase listerin"/>
    <property type="match status" value="1"/>
</dbReference>
<evidence type="ECO:0000256" key="11">
    <source>
        <dbReference type="ARBA" id="ARBA00022771"/>
    </source>
</evidence>
<dbReference type="PANTHER" id="PTHR12389:SF0">
    <property type="entry name" value="E3 UBIQUITIN-PROTEIN LIGASE LISTERIN"/>
    <property type="match status" value="1"/>
</dbReference>
<evidence type="ECO:0000256" key="9">
    <source>
        <dbReference type="ARBA" id="ARBA00022723"/>
    </source>
</evidence>
<proteinExistence type="inferred from homology"/>
<keyword evidence="9 16" id="KW-0479">Metal-binding</keyword>
<evidence type="ECO:0000256" key="13">
    <source>
        <dbReference type="ARBA" id="ARBA00022833"/>
    </source>
</evidence>
<dbReference type="SMART" id="SM00744">
    <property type="entry name" value="RINGv"/>
    <property type="match status" value="1"/>
</dbReference>
<protein>
    <recommendedName>
        <fullName evidence="6 16">E3 ubiquitin-protein ligase listerin</fullName>
        <ecNumber evidence="5 16">2.3.2.27</ecNumber>
    </recommendedName>
    <alternativeName>
        <fullName evidence="14 16">RING-type E3 ubiquitin transferase listerin</fullName>
    </alternativeName>
</protein>
<keyword evidence="12 16" id="KW-0833">Ubl conjugation pathway</keyword>
<evidence type="ECO:0000256" key="15">
    <source>
        <dbReference type="PROSITE-ProRule" id="PRU00175"/>
    </source>
</evidence>
<evidence type="ECO:0000256" key="7">
    <source>
        <dbReference type="ARBA" id="ARBA00022490"/>
    </source>
</evidence>
<dbReference type="SUPFAM" id="SSF57850">
    <property type="entry name" value="RING/U-box"/>
    <property type="match status" value="1"/>
</dbReference>